<protein>
    <submittedName>
        <fullName evidence="1">DNA utilization protein HofN</fullName>
    </submittedName>
</protein>
<evidence type="ECO:0000313" key="1">
    <source>
        <dbReference type="EMBL" id="MTH47724.1"/>
    </source>
</evidence>
<dbReference type="Proteomes" id="UP000477739">
    <property type="component" value="Unassembled WGS sequence"/>
</dbReference>
<name>A0A6L6IP49_9ENTR</name>
<keyword evidence="2" id="KW-1185">Reference proteome</keyword>
<dbReference type="RefSeq" id="WP_155109256.1">
    <property type="nucleotide sequence ID" value="NZ_WMJZ01000023.1"/>
</dbReference>
<accession>A0A6L6IP49</accession>
<dbReference type="EMBL" id="WMJZ01000023">
    <property type="protein sequence ID" value="MTH47724.1"/>
    <property type="molecule type" value="Genomic_DNA"/>
</dbReference>
<organism evidence="1 2">
    <name type="scientific">Intestinirhabdus alba</name>
    <dbReference type="NCBI Taxonomy" id="2899544"/>
    <lineage>
        <taxon>Bacteria</taxon>
        <taxon>Pseudomonadati</taxon>
        <taxon>Pseudomonadota</taxon>
        <taxon>Gammaproteobacteria</taxon>
        <taxon>Enterobacterales</taxon>
        <taxon>Enterobacteriaceae</taxon>
        <taxon>Intestinirhabdus</taxon>
    </lineage>
</organism>
<dbReference type="PANTHER" id="PTHR40278">
    <property type="entry name" value="DNA UTILIZATION PROTEIN HOFN"/>
    <property type="match status" value="1"/>
</dbReference>
<evidence type="ECO:0000313" key="2">
    <source>
        <dbReference type="Proteomes" id="UP000477739"/>
    </source>
</evidence>
<comment type="caution">
    <text evidence="1">The sequence shown here is derived from an EMBL/GenBank/DDBJ whole genome shotgun (WGS) entry which is preliminary data.</text>
</comment>
<proteinExistence type="predicted"/>
<reference evidence="1 2" key="1">
    <citation type="submission" date="2019-11" db="EMBL/GenBank/DDBJ databases">
        <title>Escherichia alba sp. nov. isolated from the gut of plastic-eating superworms Zophobas atratus.</title>
        <authorList>
            <person name="Yang Y."/>
        </authorList>
    </citation>
    <scope>NUCLEOTIDE SEQUENCE [LARGE SCALE GENOMIC DNA]</scope>
    <source>
        <strain evidence="2">BIT-B35</strain>
    </source>
</reference>
<sequence length="179" mass="20304">MNGPVNLLPWREARRTACLRRWSVRFVGALLAVFGISSCYYLKAETARRIGDAQYVAETRCTAALQAARLRLQARRLLWLEAERRARLRDETRRWQPALQGLAALLPERAWLTQIAFQQGALSLTGLALNLAALAELEQSLDRQSAFLLSRTGAVQQDAQGRWQFFYQLTRADDDAQAD</sequence>
<dbReference type="InterPro" id="IPR052534">
    <property type="entry name" value="Extracell_DNA_Util/SecSys_Comp"/>
</dbReference>
<gene>
    <name evidence="1" type="ORF">GJV78_15940</name>
</gene>
<dbReference type="PANTHER" id="PTHR40278:SF1">
    <property type="entry name" value="DNA UTILIZATION PROTEIN HOFN"/>
    <property type="match status" value="1"/>
</dbReference>
<dbReference type="Pfam" id="PF05137">
    <property type="entry name" value="PilN"/>
    <property type="match status" value="1"/>
</dbReference>
<dbReference type="AlphaFoldDB" id="A0A6L6IP49"/>
<dbReference type="OrthoDB" id="6561867at2"/>
<dbReference type="InterPro" id="IPR007813">
    <property type="entry name" value="PilN"/>
</dbReference>